<dbReference type="SUPFAM" id="SSF49899">
    <property type="entry name" value="Concanavalin A-like lectins/glucanases"/>
    <property type="match status" value="1"/>
</dbReference>
<dbReference type="PANTHER" id="PTHR32305:SF15">
    <property type="entry name" value="PROTEIN RHSA-RELATED"/>
    <property type="match status" value="1"/>
</dbReference>
<dbReference type="InterPro" id="IPR013320">
    <property type="entry name" value="ConA-like_dom_sf"/>
</dbReference>
<dbReference type="InterPro" id="IPR045619">
    <property type="entry name" value="DUF6443"/>
</dbReference>
<keyword evidence="1" id="KW-0732">Signal</keyword>
<reference evidence="5" key="1">
    <citation type="submission" date="2020-09" db="EMBL/GenBank/DDBJ databases">
        <title>Novel species of Mucilaginibacter isolated from a glacier on the Tibetan Plateau.</title>
        <authorList>
            <person name="Liu Q."/>
            <person name="Xin Y.-H."/>
        </authorList>
    </citation>
    <scope>NUCLEOTIDE SEQUENCE</scope>
    <source>
        <strain evidence="5">ZB1P21</strain>
    </source>
</reference>
<feature type="region of interest" description="Disordered" evidence="3">
    <location>
        <begin position="1149"/>
        <end position="1172"/>
    </location>
</feature>
<sequence>MNLKGVAAAYDPPTTVTLTGPFTGGQSFTVVDDKFNDAAAWAAISGQTSANAISLQVVDAAPITINFTYSVTVKVDYYSTPGQTTPLVKDNQTLTVNYNKDQGTTYSAASTLNFQGAYKMVITILSATSSGSTPPTAGMVQLVGSITPDRKYNFDPAAALTITNTKLIGAASTGQQQLILSWTPPATAGNGAEEYDLEWATLASGDANQDVLDHVTGAYDAYWAGRMGELFRNNATRITTSGQSYTLNVVSNDDYLVARLRQVQYNAGGIRVSGNWQYASGNAFLGWRIYAPGSSGASGNFTWHQADFNWQYAAAFAEQGKKKEVISYFDGTLRGRQTVTINNTDNVPVAQENIYDVFGRQVASILPAPVKNAGTSVPFLHYFQNLNLNAAGNSYSYTDVLGSGTTACEVSPAILSNSSGSSKYYSSSNDFINDSAFPAKKNMNRYIPDAQQYPLSVTQYTPDNTGRVRLQGGVGATFQPAPGTTPSKTTRYFYAKPEQWELDQLFGNDVGYAEHYLKNMVADANNQVSISYVNGSGKTIATALTGGTPSGMDALASQTNVVSQTVHVLKAEQFSYDNSNLTLSANTTYLASAPEQITFAYDMPQLIYRFMQGSTSICSNCYYDLHIKVAGSCGVLKDVTVPIGAKVANATCTGAGDYTNSFTVDLPSVGEYNVTFEYALSKSTIEEYVDRFISEGQSKGVVSKEWFFLKPALTSLDLSGPLNDCKTCLQKLGAQADFTAMVTGKLTASGVDFTQFSTAEIGDYNAWVADKYNMLKTNCQNIVAQCSFADCNDETNAMLADVSPGGQYAMFDGSNQALEPQINVLSNNWRAAFPVLSPTHPLYKAHRFTLPDGTVSSLHSSSTVTADVVKYWKPEWAQYLLSFHPEYCKLQFCISNHPNAEWDERVKQLALRSTDISSITGTTGGFSDSNGAWLMDGDPFFKAGGLGYRYAAQMKADLDNYSKAVLPDVNPGLPVKNLSQFVIYSLYCAPGCDNNSPSNCWTNCIPACRVNDREWDLYKTLYFQLKDKYYKLRRNGADYCGETCPVGQPVAYTTSSCATKNDFSISYTSEADLVPNSCLNGSTPVTITFNGSGVKAATYVFLYYSSGVATANLPSSLIFNTGERKKSMCLPAGIPLSAIQISAVNCSNTPPATSNPSTGPTSPPGGEGTQNSDLIASWQLNGDGQDASIYNNQATMYNVTPVSDRFGHALGALQFDGTSSYLSVADNQDLRLATDFTLNAWVKVDAYSLSNVSTILSKRKESNIQGWLWGINGMSATTPKVVSFGPGGTGVNATGNTVVPLSSVGTKQWHMITAVYTKNTSNLAIYVDGVLDKNTNIATPDGTLVTPLLIGRDAGNPQNGYYFKGAMDDIRMYKIILSASAIQDLYLAPDNYTVKGTDFFISDIAENTQNPTNSAQTGTLLTIKVKPNIMMATRPTMHAMLTYSYPSVGNAGNETAFLPVDISSSTNTGNAFIASPPQNIFGLYITGNVPAATGQSTDNGCGQAYINKTSRFDAISTMNDFPANRAAANAVNDLALQDQVKSNCEGNADRWMAALADGLQSSTAYVGKEGPLRTALINFCANNGDASHPFGASTTTKTGSANPDAPYRSFSDIIKAQLTLTNFTSALNPWLLDGPYPFDVTMQLANTTISQSNTAICSLLNNLNTAYQASPLSNTQSFYQYLVTTYGAAMTLSPAGLTDLQNSCSSCNFVLQNDLDLPVFLVPAAKGCITTAEYTAEKNNLTTVQVPGLSSSDPNYSIILTNFLNQKFGFSLAFSDYTTFESSGLPLLCNQPAYRSVTVSAYAEMESLLAQANYNSKRTYETYLTDQRNTFRLNYINTCSTARGYTDMTINRRNYHFTLYYYDQADNLVRTVPPEGVDLVDASRFDLIDQARVTAATTSTTGPYAGPAANADKTTAFTDLSTVLSAPTGAVEMWLYNSKPGSYHIVEVTPDDKYLFQVSIIGQWLTVDVYPTTKPSATTFKLMPATGHYTANIYGALPLGLYVHLVFQGNNLGAGTNTPQLYLNGTQVFLNSQAVREANQQAGFTIKATSTSVTLPDDLANLKHMRLYTHLLSQAVISANATDLYFNTTDNTSTSWSRFNTPATGAPTTISPTTTVEASNGEYFPGHRLATTYVYNATNQVSQQFSPDGGTNRFWYDMLSRLVISQNDKQTGGANFSYTAYDNLGRISEVGQKNQTTVTLPSPGYLDDTAINNFNGAGTNSQITRTWYDALPAVANGLQNFTQTNLRKRVAATAYADAQAGPCLNATYYSYDIDGNVNTLWQQVNGLGTKKVNYEYDLISGKVNFVAYQPGQNDQFYYKYDYDAENRLTAAWTGTGAMLRPVAGSLLLDGNKRLEAEYFYYLHGPLARVELGPQNGKVQGIDYAYTLQGWLKGVNNQSTAQTTDIGQDRISTGNATIPKDAYAYSLGYYNGDYQPAGTTAALGFNMSYSAQSGDVSGQNLYNGNISNSTLSISQFNSGAPIGYSYRYDQLNRLKKMRQHTGISGAWNGTSATNDYKEDITYDGNGNILTYLRNGAAASSSQSMDNLSYNYARDANGKLTSNKLQYIADAVATSNYANDLRNQTNTTNYRYDAIGNMTYDAQSNITGPSNDLNNGINWSVYGKIQTINNSVTGNIIYQYDAAGNRVSKTAGGLTTYYVRDAQGNTLAVYDNGGSNINWKEQILYGSSRLGTWTPNMVYNAAIPNSDGAISSFIAGKRFYELNNHLGNVLATVTDRRTWSGTSLTPDVASAQDYYPFGMLQPNRQFTQSGTGYTYGFNGKENDNEVKGVGNQVDFGARAYDPRIGRWFSPDKVGKPSYSSYQFSKDSPTNYVDPDGNDEIHFYYYTQQNLDKNGKAYTSISVWSQIIENGQLAHTFFVHPELGKAVQIHPFEAGSNIANQHSFSASRNDLAMASVTKYLYGMAQVHTDDYEYLGKLLLADPSVTRHYANNAAWSRAFSGAELQVSSANFGRKVLNTSETVYGIIDGYNLVKGGVSSVIKAFDAYKGLTTSELVAKAAVKAEISVGGTGRFAGTAKHTYANTLLSRYQSIHGSRGLEFNSYFNNGVGNRGFLDIINNNTKTIFDFKFGDATMGSSQYSKYSRNFPGYTIEIVKPK</sequence>
<dbReference type="Proteomes" id="UP000619078">
    <property type="component" value="Unassembled WGS sequence"/>
</dbReference>
<dbReference type="RefSeq" id="WP_191166062.1">
    <property type="nucleotide sequence ID" value="NZ_JACWMX010000012.1"/>
</dbReference>
<comment type="caution">
    <text evidence="5">The sequence shown here is derived from an EMBL/GenBank/DDBJ whole genome shotgun (WGS) entry which is preliminary data.</text>
</comment>
<dbReference type="GO" id="GO:0005975">
    <property type="term" value="P:carbohydrate metabolic process"/>
    <property type="evidence" value="ECO:0007669"/>
    <property type="project" value="UniProtKB-ARBA"/>
</dbReference>
<dbReference type="NCBIfam" id="TIGR03696">
    <property type="entry name" value="Rhs_assc_core"/>
    <property type="match status" value="1"/>
</dbReference>
<dbReference type="GO" id="GO:0004553">
    <property type="term" value="F:hydrolase activity, hydrolyzing O-glycosyl compounds"/>
    <property type="evidence" value="ECO:0007669"/>
    <property type="project" value="UniProtKB-ARBA"/>
</dbReference>
<dbReference type="Pfam" id="PF20041">
    <property type="entry name" value="DUF6443"/>
    <property type="match status" value="1"/>
</dbReference>
<dbReference type="Gene3D" id="2.180.10.10">
    <property type="entry name" value="RHS repeat-associated core"/>
    <property type="match status" value="1"/>
</dbReference>
<feature type="compositionally biased region" description="Low complexity" evidence="3">
    <location>
        <begin position="1149"/>
        <end position="1160"/>
    </location>
</feature>
<gene>
    <name evidence="5" type="ORF">IDJ76_20160</name>
</gene>
<organism evidence="5 6">
    <name type="scientific">Mucilaginibacter glaciei</name>
    <dbReference type="NCBI Taxonomy" id="2772109"/>
    <lineage>
        <taxon>Bacteria</taxon>
        <taxon>Pseudomonadati</taxon>
        <taxon>Bacteroidota</taxon>
        <taxon>Sphingobacteriia</taxon>
        <taxon>Sphingobacteriales</taxon>
        <taxon>Sphingobacteriaceae</taxon>
        <taxon>Mucilaginibacter</taxon>
    </lineage>
</organism>
<dbReference type="Gene3D" id="2.60.120.200">
    <property type="match status" value="1"/>
</dbReference>
<evidence type="ECO:0000256" key="3">
    <source>
        <dbReference type="SAM" id="MobiDB-lite"/>
    </source>
</evidence>
<dbReference type="InterPro" id="IPR022385">
    <property type="entry name" value="Rhs_assc_core"/>
</dbReference>
<evidence type="ECO:0000313" key="5">
    <source>
        <dbReference type="EMBL" id="MBD1395428.1"/>
    </source>
</evidence>
<name>A0A926P0J6_9SPHI</name>
<proteinExistence type="predicted"/>
<dbReference type="SMART" id="SM00560">
    <property type="entry name" value="LamGL"/>
    <property type="match status" value="1"/>
</dbReference>
<dbReference type="InterPro" id="IPR006558">
    <property type="entry name" value="LamG-like"/>
</dbReference>
<keyword evidence="2" id="KW-1015">Disulfide bond</keyword>
<evidence type="ECO:0000313" key="6">
    <source>
        <dbReference type="Proteomes" id="UP000619078"/>
    </source>
</evidence>
<keyword evidence="6" id="KW-1185">Reference proteome</keyword>
<evidence type="ECO:0000256" key="2">
    <source>
        <dbReference type="ARBA" id="ARBA00023157"/>
    </source>
</evidence>
<evidence type="ECO:0000256" key="1">
    <source>
        <dbReference type="ARBA" id="ARBA00022729"/>
    </source>
</evidence>
<accession>A0A926P0J6</accession>
<dbReference type="InterPro" id="IPR050708">
    <property type="entry name" value="T6SS_VgrG/RHS"/>
</dbReference>
<feature type="domain" description="LamG-like jellyroll fold" evidence="4">
    <location>
        <begin position="1234"/>
        <end position="1380"/>
    </location>
</feature>
<protein>
    <recommendedName>
        <fullName evidence="4">LamG-like jellyroll fold domain-containing protein</fullName>
    </recommendedName>
</protein>
<evidence type="ECO:0000259" key="4">
    <source>
        <dbReference type="SMART" id="SM00560"/>
    </source>
</evidence>
<dbReference type="EMBL" id="JACWMX010000012">
    <property type="protein sequence ID" value="MBD1395428.1"/>
    <property type="molecule type" value="Genomic_DNA"/>
</dbReference>
<dbReference type="PANTHER" id="PTHR32305">
    <property type="match status" value="1"/>
</dbReference>